<protein>
    <submittedName>
        <fullName evidence="1">Uncharacterized protein</fullName>
    </submittedName>
</protein>
<reference evidence="1 2" key="1">
    <citation type="submission" date="2015-10" db="EMBL/GenBank/DDBJ databases">
        <title>Chryseobacterium aquaticum genome.</title>
        <authorList>
            <person name="Newman J.D."/>
            <person name="Ferguson M.B."/>
            <person name="Miller J.R."/>
        </authorList>
    </citation>
    <scope>NUCLEOTIDE SEQUENCE [LARGE SCALE GENOMIC DNA]</scope>
    <source>
        <strain evidence="1 2">KCTC 12483</strain>
    </source>
</reference>
<accession>A0A0Q3LSX7</accession>
<organism evidence="1 2">
    <name type="scientific">Chryseobacterium aquaticum</name>
    <dbReference type="NCBI Taxonomy" id="452084"/>
    <lineage>
        <taxon>Bacteria</taxon>
        <taxon>Pseudomonadati</taxon>
        <taxon>Bacteroidota</taxon>
        <taxon>Flavobacteriia</taxon>
        <taxon>Flavobacteriales</taxon>
        <taxon>Weeksellaceae</taxon>
        <taxon>Chryseobacterium group</taxon>
        <taxon>Chryseobacterium</taxon>
    </lineage>
</organism>
<proteinExistence type="predicted"/>
<dbReference type="AlphaFoldDB" id="A0A0Q3LSX7"/>
<dbReference type="STRING" id="452084.AR438_06300"/>
<dbReference type="RefSeq" id="WP_050377466.1">
    <property type="nucleotide sequence ID" value="NZ_LLYZ01000004.1"/>
</dbReference>
<gene>
    <name evidence="1" type="ORF">AR438_06300</name>
</gene>
<sequence length="132" mass="14739">MSCTTKNSVEKSRSQISKISLTERTRGTNRIFTIENGKLENSTNGNITSKQLTENDWLKISTLAEKIDTENISKLIAPSTNRYSDAALASTVIIYKDGNEYQSSGFDSGNPPAELKDLYTEIQRVIETKKSR</sequence>
<comment type="caution">
    <text evidence="1">The sequence shown here is derived from an EMBL/GenBank/DDBJ whole genome shotgun (WGS) entry which is preliminary data.</text>
</comment>
<dbReference type="EMBL" id="LLYZ01000004">
    <property type="protein sequence ID" value="KQK26377.1"/>
    <property type="molecule type" value="Genomic_DNA"/>
</dbReference>
<keyword evidence="2" id="KW-1185">Reference proteome</keyword>
<evidence type="ECO:0000313" key="1">
    <source>
        <dbReference type="EMBL" id="KQK26377.1"/>
    </source>
</evidence>
<name>A0A0Q3LSX7_9FLAO</name>
<evidence type="ECO:0000313" key="2">
    <source>
        <dbReference type="Proteomes" id="UP000051682"/>
    </source>
</evidence>
<dbReference type="OrthoDB" id="1446480at2"/>
<dbReference type="Proteomes" id="UP000051682">
    <property type="component" value="Unassembled WGS sequence"/>
</dbReference>